<dbReference type="InterPro" id="IPR010288">
    <property type="entry name" value="EcsB_ABC"/>
</dbReference>
<dbReference type="GO" id="GO:0016020">
    <property type="term" value="C:membrane"/>
    <property type="evidence" value="ECO:0007669"/>
    <property type="project" value="InterPro"/>
</dbReference>
<keyword evidence="1" id="KW-1133">Transmembrane helix</keyword>
<feature type="transmembrane region" description="Helical" evidence="1">
    <location>
        <begin position="295"/>
        <end position="316"/>
    </location>
</feature>
<name>A0A1Q8E5R1_9STRE</name>
<dbReference type="Pfam" id="PF05975">
    <property type="entry name" value="EcsB"/>
    <property type="match status" value="2"/>
</dbReference>
<feature type="transmembrane region" description="Helical" evidence="1">
    <location>
        <begin position="130"/>
        <end position="150"/>
    </location>
</feature>
<reference evidence="3" key="1">
    <citation type="submission" date="2016-12" db="EMBL/GenBank/DDBJ databases">
        <authorList>
            <person name="Gulvik C.A."/>
        </authorList>
    </citation>
    <scope>NUCLEOTIDE SEQUENCE [LARGE SCALE GENOMIC DNA]</scope>
    <source>
        <strain evidence="3">NED12-00049-6B</strain>
    </source>
</reference>
<keyword evidence="3" id="KW-1185">Reference proteome</keyword>
<evidence type="ECO:0000313" key="3">
    <source>
        <dbReference type="Proteomes" id="UP000186890"/>
    </source>
</evidence>
<keyword evidence="1" id="KW-0472">Membrane</keyword>
<dbReference type="PIRSF" id="PIRSF037259">
    <property type="entry name" value="EcsB_ABC"/>
    <property type="match status" value="1"/>
</dbReference>
<feature type="transmembrane region" description="Helical" evidence="1">
    <location>
        <begin position="254"/>
        <end position="275"/>
    </location>
</feature>
<feature type="transmembrane region" description="Helical" evidence="1">
    <location>
        <begin position="20"/>
        <end position="43"/>
    </location>
</feature>
<feature type="transmembrane region" description="Helical" evidence="1">
    <location>
        <begin position="105"/>
        <end position="124"/>
    </location>
</feature>
<organism evidence="2 3">
    <name type="scientific">Streptococcus cuniculi</name>
    <dbReference type="NCBI Taxonomy" id="1432788"/>
    <lineage>
        <taxon>Bacteria</taxon>
        <taxon>Bacillati</taxon>
        <taxon>Bacillota</taxon>
        <taxon>Bacilli</taxon>
        <taxon>Lactobacillales</taxon>
        <taxon>Streptococcaceae</taxon>
        <taxon>Streptococcus</taxon>
    </lineage>
</organism>
<protein>
    <submittedName>
        <fullName evidence="2">Multidrug ABC transporter permease</fullName>
    </submittedName>
</protein>
<comment type="caution">
    <text evidence="2">The sequence shown here is derived from an EMBL/GenBank/DDBJ whole genome shotgun (WGS) entry which is preliminary data.</text>
</comment>
<evidence type="ECO:0000313" key="2">
    <source>
        <dbReference type="EMBL" id="OLF47133.1"/>
    </source>
</evidence>
<proteinExistence type="predicted"/>
<dbReference type="EMBL" id="MSJM01000009">
    <property type="protein sequence ID" value="OLF47133.1"/>
    <property type="molecule type" value="Genomic_DNA"/>
</dbReference>
<dbReference type="OrthoDB" id="2447941at2"/>
<evidence type="ECO:0000256" key="1">
    <source>
        <dbReference type="SAM" id="Phobius"/>
    </source>
</evidence>
<keyword evidence="1" id="KW-0812">Transmembrane</keyword>
<accession>A0A1Q8E5R1</accession>
<dbReference type="Proteomes" id="UP000186890">
    <property type="component" value="Unassembled WGS sequence"/>
</dbReference>
<dbReference type="AlphaFoldDB" id="A0A1Q8E5R1"/>
<gene>
    <name evidence="2" type="ORF">BU202_09360</name>
</gene>
<feature type="transmembrane region" description="Helical" evidence="1">
    <location>
        <begin position="55"/>
        <end position="75"/>
    </location>
</feature>
<feature type="transmembrane region" description="Helical" evidence="1">
    <location>
        <begin position="230"/>
        <end position="248"/>
    </location>
</feature>
<feature type="transmembrane region" description="Helical" evidence="1">
    <location>
        <begin position="322"/>
        <end position="341"/>
    </location>
</feature>
<dbReference type="RefSeq" id="WP_075105517.1">
    <property type="nucleotide sequence ID" value="NZ_MSJM01000009.1"/>
</dbReference>
<sequence length="348" mass="40330">MTGLFQERRLAFTQRCLKYLRYVLNDHFVLVLMVLLGFLALQYRQLLEHFPANPWIVYLLLAVVTVLLLFAGRIATYLESADRVFLLPKEDEVLGWIQAARLRAMLLWGIVQLVVQVLLFPLYLKLGWSLLIFALYLLILSVMKYVWLVLQTRFVSQSGQLDWDRAVQYETKRQQGILRFYSLFTHVKGISSDVKRRKYLDVVLTFVKKRQGRTWDYLFIRSFLRSGDSFGLSLRLLALSMASLLLIAESWLGAGLAVLFDYLLLFQLLPLYHAYDYQYLTRLYPLSPQDKVVSFKRVVQIIIYLVLTSQLLVGLLALQDKAYLAVLAGAGIFLAHLYLGLKSKKLID</sequence>